<protein>
    <submittedName>
        <fullName evidence="2">Uncharacterized protein</fullName>
    </submittedName>
</protein>
<dbReference type="Proteomes" id="UP000247483">
    <property type="component" value="Unassembled WGS sequence"/>
</dbReference>
<feature type="transmembrane region" description="Helical" evidence="1">
    <location>
        <begin position="68"/>
        <end position="92"/>
    </location>
</feature>
<gene>
    <name evidence="2" type="ORF">DKK79_08235</name>
</gene>
<sequence>MKQIEDDYFLDVDDKMLEYLELESAKCVDSIEQSISINKENSYKLLSLLIVGVGASFLLITQSDKVDFFTLLLLIFCTGWTICLVLLAVFCLKPQKKPILGNSPLDLYSEYYKKLEDYNKLSILRRYKLSTTEDIINILIEEDDRIARWLDRVIILSVITPITSIIFSFLVHYLQILAQA</sequence>
<dbReference type="AlphaFoldDB" id="A0A2V4EID1"/>
<keyword evidence="1" id="KW-1133">Transmembrane helix</keyword>
<evidence type="ECO:0000313" key="2">
    <source>
        <dbReference type="EMBL" id="PXZ04338.1"/>
    </source>
</evidence>
<evidence type="ECO:0000256" key="1">
    <source>
        <dbReference type="SAM" id="Phobius"/>
    </source>
</evidence>
<keyword evidence="1" id="KW-0472">Membrane</keyword>
<accession>A0A2V4EID1</accession>
<comment type="caution">
    <text evidence="2">The sequence shown here is derived from an EMBL/GenBank/DDBJ whole genome shotgun (WGS) entry which is preliminary data.</text>
</comment>
<name>A0A2V4EID1_9GAMM</name>
<feature type="transmembrane region" description="Helical" evidence="1">
    <location>
        <begin position="153"/>
        <end position="174"/>
    </location>
</feature>
<proteinExistence type="predicted"/>
<dbReference type="EMBL" id="QGLP01000005">
    <property type="protein sequence ID" value="PXZ04338.1"/>
    <property type="molecule type" value="Genomic_DNA"/>
</dbReference>
<organism evidence="2 3">
    <name type="scientific">Gilliamella apicola</name>
    <dbReference type="NCBI Taxonomy" id="1196095"/>
    <lineage>
        <taxon>Bacteria</taxon>
        <taxon>Pseudomonadati</taxon>
        <taxon>Pseudomonadota</taxon>
        <taxon>Gammaproteobacteria</taxon>
        <taxon>Orbales</taxon>
        <taxon>Orbaceae</taxon>
        <taxon>Gilliamella</taxon>
    </lineage>
</organism>
<keyword evidence="1" id="KW-0812">Transmembrane</keyword>
<dbReference type="RefSeq" id="WP_110423654.1">
    <property type="nucleotide sequence ID" value="NZ_QGLP01000005.1"/>
</dbReference>
<evidence type="ECO:0000313" key="3">
    <source>
        <dbReference type="Proteomes" id="UP000247483"/>
    </source>
</evidence>
<reference evidence="2 3" key="1">
    <citation type="submission" date="2018-05" db="EMBL/GenBank/DDBJ databases">
        <title>Reference genomes for bee gut microbiota database.</title>
        <authorList>
            <person name="Ellegaard K.M."/>
        </authorList>
    </citation>
    <scope>NUCLEOTIDE SEQUENCE [LARGE SCALE GENOMIC DNA]</scope>
    <source>
        <strain evidence="2 3">ESL0177</strain>
    </source>
</reference>
<feature type="transmembrane region" description="Helical" evidence="1">
    <location>
        <begin position="45"/>
        <end position="62"/>
    </location>
</feature>